<dbReference type="EMBL" id="CADDTS010000049">
    <property type="protein sequence ID" value="CAB1222447.1"/>
    <property type="molecule type" value="Genomic_DNA"/>
</dbReference>
<sequence length="136" mass="14084">MSSILSGSDRQTPRRDLGLIVVPVKANAIVRAGYIAVAGATGFAEEGKTATGLTYLGVFDETIDNTGGADGDCVVQVRNHQAFLFDNASADKVTQALVGKKCYITDAQTVSATSATNTKSEAGVVLEVTSEGVWIA</sequence>
<dbReference type="AlphaFoldDB" id="A0A811GHN8"/>
<organism evidence="1 2">
    <name type="scientific">Acinetobacter bouvetii</name>
    <dbReference type="NCBI Taxonomy" id="202951"/>
    <lineage>
        <taxon>Bacteria</taxon>
        <taxon>Pseudomonadati</taxon>
        <taxon>Pseudomonadota</taxon>
        <taxon>Gammaproteobacteria</taxon>
        <taxon>Moraxellales</taxon>
        <taxon>Moraxellaceae</taxon>
        <taxon>Acinetobacter</taxon>
    </lineage>
</organism>
<name>A0A811GHN8_9GAMM</name>
<evidence type="ECO:0000313" key="1">
    <source>
        <dbReference type="EMBL" id="CAB1222447.1"/>
    </source>
</evidence>
<evidence type="ECO:0008006" key="3">
    <source>
        <dbReference type="Google" id="ProtNLM"/>
    </source>
</evidence>
<proteinExistence type="predicted"/>
<protein>
    <recommendedName>
        <fullName evidence="3">DUF2190 family protein</fullName>
    </recommendedName>
</protein>
<dbReference type="RefSeq" id="WP_174560813.1">
    <property type="nucleotide sequence ID" value="NZ_CADDTS010000049.1"/>
</dbReference>
<reference evidence="1 2" key="1">
    <citation type="submission" date="2020-02" db="EMBL/GenBank/DDBJ databases">
        <authorList>
            <person name="Chaudhuri R."/>
        </authorList>
    </citation>
    <scope>NUCLEOTIDE SEQUENCE [LARGE SCALE GENOMIC DNA]</scope>
    <source>
        <strain evidence="1">SFB21</strain>
    </source>
</reference>
<accession>A0A811GHN8</accession>
<comment type="caution">
    <text evidence="1">The sequence shown here is derived from an EMBL/GenBank/DDBJ whole genome shotgun (WGS) entry which is preliminary data.</text>
</comment>
<evidence type="ECO:0000313" key="2">
    <source>
        <dbReference type="Proteomes" id="UP000489961"/>
    </source>
</evidence>
<gene>
    <name evidence="1" type="ORF">SFB21_3120</name>
</gene>
<dbReference type="Proteomes" id="UP000489961">
    <property type="component" value="Unassembled WGS sequence"/>
</dbReference>